<reference evidence="2" key="1">
    <citation type="journal article" date="2019" name="Int. J. Syst. Evol. Microbiol.">
        <title>The Global Catalogue of Microorganisms (GCM) 10K type strain sequencing project: providing services to taxonomists for standard genome sequencing and annotation.</title>
        <authorList>
            <consortium name="The Broad Institute Genomics Platform"/>
            <consortium name="The Broad Institute Genome Sequencing Center for Infectious Disease"/>
            <person name="Wu L."/>
            <person name="Ma J."/>
        </authorList>
    </citation>
    <scope>NUCLEOTIDE SEQUENCE [LARGE SCALE GENOMIC DNA]</scope>
    <source>
        <strain evidence="2">NBRC 15640</strain>
    </source>
</reference>
<organism evidence="1 2">
    <name type="scientific">Vibrio penaeicida</name>
    <dbReference type="NCBI Taxonomy" id="104609"/>
    <lineage>
        <taxon>Bacteria</taxon>
        <taxon>Pseudomonadati</taxon>
        <taxon>Pseudomonadota</taxon>
        <taxon>Gammaproteobacteria</taxon>
        <taxon>Vibrionales</taxon>
        <taxon>Vibrionaceae</taxon>
        <taxon>Vibrio</taxon>
    </lineage>
</organism>
<dbReference type="EMBL" id="BSNX01000075">
    <property type="protein sequence ID" value="GLQ75941.1"/>
    <property type="molecule type" value="Genomic_DNA"/>
</dbReference>
<name>A0AAV5NZ39_9VIBR</name>
<keyword evidence="2" id="KW-1185">Reference proteome</keyword>
<gene>
    <name evidence="1" type="ORF">GCM10007932_53040</name>
</gene>
<dbReference type="Gene3D" id="1.25.40.10">
    <property type="entry name" value="Tetratricopeptide repeat domain"/>
    <property type="match status" value="1"/>
</dbReference>
<proteinExistence type="predicted"/>
<dbReference type="Proteomes" id="UP001156690">
    <property type="component" value="Unassembled WGS sequence"/>
</dbReference>
<evidence type="ECO:0000313" key="2">
    <source>
        <dbReference type="Proteomes" id="UP001156690"/>
    </source>
</evidence>
<dbReference type="RefSeq" id="WP_126606810.1">
    <property type="nucleotide sequence ID" value="NZ_AP025145.1"/>
</dbReference>
<dbReference type="AlphaFoldDB" id="A0AAV5NZ39"/>
<comment type="caution">
    <text evidence="1">The sequence shown here is derived from an EMBL/GenBank/DDBJ whole genome shotgun (WGS) entry which is preliminary data.</text>
</comment>
<sequence length="158" mass="17896">MAKPNEVDISRLSRYFAIEANNEFWTLSEQSATDAEKQRVLVTAFSSLYHWTKVGTQENIQLANLAVARALALNETEISLTYARESFDFFDGTGADWIQAFTNAVLSHALQVNKQLEQAEEFYNKALKIQAELTEGDRKVFDATFCHIPNPLHIPDPQ</sequence>
<protein>
    <submittedName>
        <fullName evidence="1">Uncharacterized protein</fullName>
    </submittedName>
</protein>
<accession>A0AAV5NZ39</accession>
<dbReference type="InterPro" id="IPR011990">
    <property type="entry name" value="TPR-like_helical_dom_sf"/>
</dbReference>
<evidence type="ECO:0000313" key="1">
    <source>
        <dbReference type="EMBL" id="GLQ75941.1"/>
    </source>
</evidence>